<dbReference type="InterPro" id="IPR052359">
    <property type="entry name" value="HTH-type_reg/antitoxin"/>
</dbReference>
<evidence type="ECO:0000256" key="3">
    <source>
        <dbReference type="ARBA" id="ARBA00023163"/>
    </source>
</evidence>
<sequence>MTTKNKPKSRILDAVHETAGDLYRLGFIDQRKMRKYGLLCLEPIQEYDAAKVKALRKRLHLSQVVLASVLNTSASTVRKWEVGDKRPSGPSQKLLDLIDRKGLEAVL</sequence>
<keyword evidence="1" id="KW-0805">Transcription regulation</keyword>
<gene>
    <name evidence="5" type="ORF">I596_3733</name>
</gene>
<reference evidence="5 6" key="1">
    <citation type="submission" date="2016-04" db="EMBL/GenBank/DDBJ databases">
        <title>Complete genome sequence of Dokdonella koreensis DS-123T.</title>
        <authorList>
            <person name="Kim J.F."/>
            <person name="Lee H."/>
            <person name="Kwak M.-J."/>
        </authorList>
    </citation>
    <scope>NUCLEOTIDE SEQUENCE [LARGE SCALE GENOMIC DNA]</scope>
    <source>
        <strain evidence="5 6">DS-123</strain>
    </source>
</reference>
<keyword evidence="2" id="KW-0238">DNA-binding</keyword>
<feature type="domain" description="HTH cro/C1-type" evidence="4">
    <location>
        <begin position="52"/>
        <end position="88"/>
    </location>
</feature>
<dbReference type="GO" id="GO:0003677">
    <property type="term" value="F:DNA binding"/>
    <property type="evidence" value="ECO:0007669"/>
    <property type="project" value="UniProtKB-KW"/>
</dbReference>
<keyword evidence="6" id="KW-1185">Reference proteome</keyword>
<dbReference type="PANTHER" id="PTHR36511">
    <property type="entry name" value="MERR FAMILY BACTERIAL REGULATORY PROTEIN"/>
    <property type="match status" value="1"/>
</dbReference>
<dbReference type="KEGG" id="dko:I596_3733"/>
<dbReference type="RefSeq" id="WP_083965700.1">
    <property type="nucleotide sequence ID" value="NZ_CP015249.1"/>
</dbReference>
<evidence type="ECO:0000256" key="2">
    <source>
        <dbReference type="ARBA" id="ARBA00023125"/>
    </source>
</evidence>
<dbReference type="Pfam" id="PF01381">
    <property type="entry name" value="HTH_3"/>
    <property type="match status" value="1"/>
</dbReference>
<evidence type="ECO:0000313" key="6">
    <source>
        <dbReference type="Proteomes" id="UP000076830"/>
    </source>
</evidence>
<dbReference type="PANTHER" id="PTHR36511:SF3">
    <property type="entry name" value="ANTITOXIN HIGA-2"/>
    <property type="match status" value="1"/>
</dbReference>
<dbReference type="SMART" id="SM00530">
    <property type="entry name" value="HTH_XRE"/>
    <property type="match status" value="1"/>
</dbReference>
<dbReference type="Proteomes" id="UP000076830">
    <property type="component" value="Chromosome"/>
</dbReference>
<dbReference type="OrthoDB" id="9799384at2"/>
<dbReference type="AlphaFoldDB" id="A0A167HAE2"/>
<evidence type="ECO:0000256" key="1">
    <source>
        <dbReference type="ARBA" id="ARBA00023015"/>
    </source>
</evidence>
<dbReference type="CDD" id="cd00093">
    <property type="entry name" value="HTH_XRE"/>
    <property type="match status" value="1"/>
</dbReference>
<dbReference type="PROSITE" id="PS50943">
    <property type="entry name" value="HTH_CROC1"/>
    <property type="match status" value="1"/>
</dbReference>
<proteinExistence type="predicted"/>
<dbReference type="InterPro" id="IPR010982">
    <property type="entry name" value="Lambda_DNA-bd_dom_sf"/>
</dbReference>
<accession>A0A167HAE2</accession>
<protein>
    <submittedName>
        <fullName evidence="5">Helix-turn-helix domain protein</fullName>
    </submittedName>
</protein>
<name>A0A167HAE2_9GAMM</name>
<organism evidence="5 6">
    <name type="scientific">Dokdonella koreensis DS-123</name>
    <dbReference type="NCBI Taxonomy" id="1300342"/>
    <lineage>
        <taxon>Bacteria</taxon>
        <taxon>Pseudomonadati</taxon>
        <taxon>Pseudomonadota</taxon>
        <taxon>Gammaproteobacteria</taxon>
        <taxon>Lysobacterales</taxon>
        <taxon>Rhodanobacteraceae</taxon>
        <taxon>Dokdonella</taxon>
    </lineage>
</organism>
<evidence type="ECO:0000313" key="5">
    <source>
        <dbReference type="EMBL" id="ANB19716.1"/>
    </source>
</evidence>
<dbReference type="InterPro" id="IPR001387">
    <property type="entry name" value="Cro/C1-type_HTH"/>
</dbReference>
<dbReference type="Gene3D" id="1.10.260.40">
    <property type="entry name" value="lambda repressor-like DNA-binding domains"/>
    <property type="match status" value="1"/>
</dbReference>
<dbReference type="SUPFAM" id="SSF47413">
    <property type="entry name" value="lambda repressor-like DNA-binding domains"/>
    <property type="match status" value="1"/>
</dbReference>
<evidence type="ECO:0000259" key="4">
    <source>
        <dbReference type="PROSITE" id="PS50943"/>
    </source>
</evidence>
<keyword evidence="3" id="KW-0804">Transcription</keyword>
<dbReference type="PATRIC" id="fig|1300342.3.peg.3645"/>
<dbReference type="EMBL" id="CP015249">
    <property type="protein sequence ID" value="ANB19716.1"/>
    <property type="molecule type" value="Genomic_DNA"/>
</dbReference>